<dbReference type="EMBL" id="JBHLYW010000005">
    <property type="protein sequence ID" value="MFC0076344.1"/>
    <property type="molecule type" value="Genomic_DNA"/>
</dbReference>
<name>A0ABV6BLN0_9FLAO</name>
<dbReference type="RefSeq" id="WP_379684065.1">
    <property type="nucleotide sequence ID" value="NZ_JBHLYW010000005.1"/>
</dbReference>
<evidence type="ECO:0000313" key="2">
    <source>
        <dbReference type="Proteomes" id="UP001589734"/>
    </source>
</evidence>
<dbReference type="Proteomes" id="UP001589734">
    <property type="component" value="Unassembled WGS sequence"/>
</dbReference>
<proteinExistence type="predicted"/>
<reference evidence="1 2" key="1">
    <citation type="submission" date="2024-09" db="EMBL/GenBank/DDBJ databases">
        <authorList>
            <person name="Sun Q."/>
            <person name="Mori K."/>
        </authorList>
    </citation>
    <scope>NUCLEOTIDE SEQUENCE [LARGE SCALE GENOMIC DNA]</scope>
    <source>
        <strain evidence="1 2">CGMCC 1.12926</strain>
    </source>
</reference>
<accession>A0ABV6BLN0</accession>
<organism evidence="1 2">
    <name type="scientific">Flavobacterium procerum</name>
    <dbReference type="NCBI Taxonomy" id="1455569"/>
    <lineage>
        <taxon>Bacteria</taxon>
        <taxon>Pseudomonadati</taxon>
        <taxon>Bacteroidota</taxon>
        <taxon>Flavobacteriia</taxon>
        <taxon>Flavobacteriales</taxon>
        <taxon>Flavobacteriaceae</taxon>
        <taxon>Flavobacterium</taxon>
    </lineage>
</organism>
<evidence type="ECO:0000313" key="1">
    <source>
        <dbReference type="EMBL" id="MFC0076344.1"/>
    </source>
</evidence>
<sequence length="332" mass="38949">METKVLNQLKITRSCGVEYYPVEKALWEINTEKSADNTYPLYLNIQFEKGTVLCDDTAMLDEKPSWHLETPLKEEHVIKGLKVEIANEPVAFSYDRLKDTLENVVEVLEVDGDKLLIELTGKTIDVNMDEDSEPDTILQVTAWFRPKEVYKINSALLGELEIIERNWYHEYFNIVIDNEEMEIQFEIIDEFKNNSDVNIVGNLIDRIPQMYPEAIKFIHDNKERHEWIVDFCAYHIEAIDLSAFFDKGIKITIKMIIDLLEFVGVSINEDSDGIYCCFDFVLPEQCSNETLKVYFNTKYELYECGFAGTRWPHSERPPLWYVKNDSRYFLKQ</sequence>
<evidence type="ECO:0008006" key="3">
    <source>
        <dbReference type="Google" id="ProtNLM"/>
    </source>
</evidence>
<comment type="caution">
    <text evidence="1">The sequence shown here is derived from an EMBL/GenBank/DDBJ whole genome shotgun (WGS) entry which is preliminary data.</text>
</comment>
<keyword evidence="2" id="KW-1185">Reference proteome</keyword>
<gene>
    <name evidence="1" type="ORF">ACFFLS_04795</name>
</gene>
<protein>
    <recommendedName>
        <fullName evidence="3">DUF4261 domain-containing protein</fullName>
    </recommendedName>
</protein>